<evidence type="ECO:0000256" key="2">
    <source>
        <dbReference type="ARBA" id="ARBA00023002"/>
    </source>
</evidence>
<dbReference type="Gene3D" id="3.40.50.720">
    <property type="entry name" value="NAD(P)-binding Rossmann-like Domain"/>
    <property type="match status" value="1"/>
</dbReference>
<evidence type="ECO:0000256" key="1">
    <source>
        <dbReference type="ARBA" id="ARBA00006484"/>
    </source>
</evidence>
<evidence type="ECO:0000313" key="3">
    <source>
        <dbReference type="EMBL" id="AEM84465.1"/>
    </source>
</evidence>
<dbReference type="PRINTS" id="PR00081">
    <property type="entry name" value="GDHRDH"/>
</dbReference>
<dbReference type="CDD" id="cd05233">
    <property type="entry name" value="SDR_c"/>
    <property type="match status" value="1"/>
</dbReference>
<protein>
    <submittedName>
        <fullName evidence="3">Short-chain dehydrogenase/reductase SDR</fullName>
    </submittedName>
</protein>
<keyword evidence="2" id="KW-0560">Oxidoreductase</keyword>
<evidence type="ECO:0000313" key="4">
    <source>
        <dbReference type="Proteomes" id="UP000008703"/>
    </source>
</evidence>
<dbReference type="FunFam" id="3.40.50.720:FF:000084">
    <property type="entry name" value="Short-chain dehydrogenase reductase"/>
    <property type="match status" value="1"/>
</dbReference>
<dbReference type="InterPro" id="IPR036291">
    <property type="entry name" value="NAD(P)-bd_dom_sf"/>
</dbReference>
<proteinExistence type="inferred from homology"/>
<dbReference type="InterPro" id="IPR002347">
    <property type="entry name" value="SDR_fam"/>
</dbReference>
<dbReference type="SUPFAM" id="SSF51735">
    <property type="entry name" value="NAD(P)-binding Rossmann-fold domains"/>
    <property type="match status" value="1"/>
</dbReference>
<organism evidence="3 4">
    <name type="scientific">Streptomyces violaceusniger (strain Tu 4113)</name>
    <dbReference type="NCBI Taxonomy" id="653045"/>
    <lineage>
        <taxon>Bacteria</taxon>
        <taxon>Bacillati</taxon>
        <taxon>Actinomycetota</taxon>
        <taxon>Actinomycetes</taxon>
        <taxon>Kitasatosporales</taxon>
        <taxon>Streptomycetaceae</taxon>
        <taxon>Streptomyces</taxon>
        <taxon>Streptomyces violaceusniger group</taxon>
    </lineage>
</organism>
<dbReference type="PROSITE" id="PS00061">
    <property type="entry name" value="ADH_SHORT"/>
    <property type="match status" value="1"/>
</dbReference>
<dbReference type="Proteomes" id="UP000008703">
    <property type="component" value="Chromosome"/>
</dbReference>
<dbReference type="EMBL" id="CP002994">
    <property type="protein sequence ID" value="AEM84465.1"/>
    <property type="molecule type" value="Genomic_DNA"/>
</dbReference>
<dbReference type="AlphaFoldDB" id="G2P573"/>
<dbReference type="KEGG" id="svl:Strvi_4911"/>
<dbReference type="PANTHER" id="PTHR24321:SF8">
    <property type="entry name" value="ESTRADIOL 17-BETA-DEHYDROGENASE 8-RELATED"/>
    <property type="match status" value="1"/>
</dbReference>
<dbReference type="Pfam" id="PF13561">
    <property type="entry name" value="adh_short_C2"/>
    <property type="match status" value="1"/>
</dbReference>
<dbReference type="HOGENOM" id="CLU_010194_1_2_11"/>
<accession>G2P573</accession>
<sequence>MTTPTHPTHPADSWEFTGRTALVTGAARGVGKETVRLLHSRGARIVAVDQRHEVRELAEDFPGVHPLVGDITEEATAHRAVRAAVDAFGGLDILVNNAGRTLNKPITETTAEDWDAVMAVNARGSFLVSREAFRAMREGGGGAIVSTGSYTCTVALPQGAAYSASKGALAQLTKVLAVEGGPLGIRANIVAAGVIETDFLDTFRPDSRAYLASFADAQPLGRVAQPEEIAEVLCFLISPRSSFITGAVVAADGGFTAI</sequence>
<dbReference type="PRINTS" id="PR00080">
    <property type="entry name" value="SDRFAMILY"/>
</dbReference>
<dbReference type="GO" id="GO:0016491">
    <property type="term" value="F:oxidoreductase activity"/>
    <property type="evidence" value="ECO:0007669"/>
    <property type="project" value="UniProtKB-KW"/>
</dbReference>
<reference evidence="3" key="1">
    <citation type="submission" date="2011-08" db="EMBL/GenBank/DDBJ databases">
        <title>Complete sequence of chromosome of Streptomyces violaceusniger Tu 4113.</title>
        <authorList>
            <consortium name="US DOE Joint Genome Institute"/>
            <person name="Lucas S."/>
            <person name="Han J."/>
            <person name="Lapidus A."/>
            <person name="Cheng J.-F."/>
            <person name="Goodwin L."/>
            <person name="Pitluck S."/>
            <person name="Peters L."/>
            <person name="Ivanova N."/>
            <person name="Daligault H."/>
            <person name="Detter J.C."/>
            <person name="Han C."/>
            <person name="Tapia R."/>
            <person name="Land M."/>
            <person name="Hauser L."/>
            <person name="Kyrpides N."/>
            <person name="Ivanova N."/>
            <person name="Pagani I."/>
            <person name="Hagen A."/>
            <person name="Katz L."/>
            <person name="Fiedler H.-P."/>
            <person name="Keasling J."/>
            <person name="Fortman J."/>
            <person name="Woyke T."/>
        </authorList>
    </citation>
    <scope>NUCLEOTIDE SEQUENCE [LARGE SCALE GENOMIC DNA]</scope>
    <source>
        <strain evidence="3">Tu 4113</strain>
    </source>
</reference>
<gene>
    <name evidence="3" type="ORF">Strvi_4911</name>
</gene>
<dbReference type="PANTHER" id="PTHR24321">
    <property type="entry name" value="DEHYDROGENASES, SHORT CHAIN"/>
    <property type="match status" value="1"/>
</dbReference>
<dbReference type="eggNOG" id="COG1028">
    <property type="taxonomic scope" value="Bacteria"/>
</dbReference>
<dbReference type="InterPro" id="IPR020904">
    <property type="entry name" value="Sc_DH/Rdtase_CS"/>
</dbReference>
<dbReference type="RefSeq" id="WP_014057952.1">
    <property type="nucleotide sequence ID" value="NC_015957.1"/>
</dbReference>
<name>G2P573_STRV4</name>
<keyword evidence="4" id="KW-1185">Reference proteome</keyword>
<comment type="similarity">
    <text evidence="1">Belongs to the short-chain dehydrogenases/reductases (SDR) family.</text>
</comment>